<proteinExistence type="predicted"/>
<keyword evidence="1" id="KW-0812">Transmembrane</keyword>
<dbReference type="Gramene" id="PRQ36613">
    <property type="protein sequence ID" value="PRQ36613"/>
    <property type="gene ID" value="RchiOBHm_Chr4g0393561"/>
</dbReference>
<gene>
    <name evidence="2" type="ORF">RchiOBHm_Chr4g0393561</name>
</gene>
<sequence length="64" mass="7395">MVSPVFMYVLQGAVMGLVVAGAAYEVTPRVQDSLKRWIISNEEILKSSRNIIRMEENERRRGWL</sequence>
<keyword evidence="1" id="KW-0472">Membrane</keyword>
<evidence type="ECO:0000256" key="1">
    <source>
        <dbReference type="SAM" id="Phobius"/>
    </source>
</evidence>
<organism evidence="2 3">
    <name type="scientific">Rosa chinensis</name>
    <name type="common">China rose</name>
    <dbReference type="NCBI Taxonomy" id="74649"/>
    <lineage>
        <taxon>Eukaryota</taxon>
        <taxon>Viridiplantae</taxon>
        <taxon>Streptophyta</taxon>
        <taxon>Embryophyta</taxon>
        <taxon>Tracheophyta</taxon>
        <taxon>Spermatophyta</taxon>
        <taxon>Magnoliopsida</taxon>
        <taxon>eudicotyledons</taxon>
        <taxon>Gunneridae</taxon>
        <taxon>Pentapetalae</taxon>
        <taxon>rosids</taxon>
        <taxon>fabids</taxon>
        <taxon>Rosales</taxon>
        <taxon>Rosaceae</taxon>
        <taxon>Rosoideae</taxon>
        <taxon>Rosoideae incertae sedis</taxon>
        <taxon>Rosa</taxon>
    </lineage>
</organism>
<dbReference type="AlphaFoldDB" id="A0A2P6QR06"/>
<feature type="transmembrane region" description="Helical" evidence="1">
    <location>
        <begin position="6"/>
        <end position="26"/>
    </location>
</feature>
<evidence type="ECO:0000313" key="3">
    <source>
        <dbReference type="Proteomes" id="UP000238479"/>
    </source>
</evidence>
<reference evidence="2 3" key="1">
    <citation type="journal article" date="2018" name="Nat. Genet.">
        <title>The Rosa genome provides new insights in the design of modern roses.</title>
        <authorList>
            <person name="Bendahmane M."/>
        </authorList>
    </citation>
    <scope>NUCLEOTIDE SEQUENCE [LARGE SCALE GENOMIC DNA]</scope>
    <source>
        <strain evidence="3">cv. Old Blush</strain>
    </source>
</reference>
<protein>
    <submittedName>
        <fullName evidence="2">Uncharacterized protein</fullName>
    </submittedName>
</protein>
<dbReference type="Proteomes" id="UP000238479">
    <property type="component" value="Chromosome 4"/>
</dbReference>
<keyword evidence="3" id="KW-1185">Reference proteome</keyword>
<comment type="caution">
    <text evidence="2">The sequence shown here is derived from an EMBL/GenBank/DDBJ whole genome shotgun (WGS) entry which is preliminary data.</text>
</comment>
<dbReference type="EMBL" id="PDCK01000042">
    <property type="protein sequence ID" value="PRQ36613.1"/>
    <property type="molecule type" value="Genomic_DNA"/>
</dbReference>
<keyword evidence="1" id="KW-1133">Transmembrane helix</keyword>
<name>A0A2P6QR06_ROSCH</name>
<accession>A0A2P6QR06</accession>
<evidence type="ECO:0000313" key="2">
    <source>
        <dbReference type="EMBL" id="PRQ36613.1"/>
    </source>
</evidence>